<dbReference type="EMBL" id="JAPFFL010000018">
    <property type="protein sequence ID" value="KAJ6672672.1"/>
    <property type="molecule type" value="Genomic_DNA"/>
</dbReference>
<dbReference type="InterPro" id="IPR025558">
    <property type="entry name" value="DUF4283"/>
</dbReference>
<evidence type="ECO:0000259" key="1">
    <source>
        <dbReference type="Pfam" id="PF14111"/>
    </source>
</evidence>
<gene>
    <name evidence="2" type="ORF">OIU85_013955</name>
</gene>
<feature type="domain" description="DUF4283" evidence="1">
    <location>
        <begin position="96"/>
        <end position="177"/>
    </location>
</feature>
<sequence length="254" mass="28876">MNDIVFVAGASDLSPNDVITGGERAQTHEVRDIGGTASPPPSPPPVSMSFKDKFSADFGMAEDIMVIGDEDFIIQNGKVPSIQFFDKIKDCLYRPWKSAIIIKLMGRPLTYNFLREQLIRRWKLKEPITLIDLENNFLIVKFLLDEDMKYVLTGGPWEFVGQYVTTQRWKPGLNPKEEKITHMTTWPIKEEFAQICVELNISKPLTPFIEVEGRTHGVVYEEIQVICFECRHYGHGRDNCPLNGKVKAQASEVA</sequence>
<proteinExistence type="predicted"/>
<evidence type="ECO:0000313" key="2">
    <source>
        <dbReference type="EMBL" id="KAJ6672672.1"/>
    </source>
</evidence>
<dbReference type="OrthoDB" id="1720039at2759"/>
<name>A0A9Q0NMR1_SALVM</name>
<dbReference type="AlphaFoldDB" id="A0A9Q0NMR1"/>
<dbReference type="Pfam" id="PF14111">
    <property type="entry name" value="DUF4283"/>
    <property type="match status" value="1"/>
</dbReference>
<comment type="caution">
    <text evidence="2">The sequence shown here is derived from an EMBL/GenBank/DDBJ whole genome shotgun (WGS) entry which is preliminary data.</text>
</comment>
<organism evidence="2 3">
    <name type="scientific">Salix viminalis</name>
    <name type="common">Common osier</name>
    <name type="synonym">Basket willow</name>
    <dbReference type="NCBI Taxonomy" id="40686"/>
    <lineage>
        <taxon>Eukaryota</taxon>
        <taxon>Viridiplantae</taxon>
        <taxon>Streptophyta</taxon>
        <taxon>Embryophyta</taxon>
        <taxon>Tracheophyta</taxon>
        <taxon>Spermatophyta</taxon>
        <taxon>Magnoliopsida</taxon>
        <taxon>eudicotyledons</taxon>
        <taxon>Gunneridae</taxon>
        <taxon>Pentapetalae</taxon>
        <taxon>rosids</taxon>
        <taxon>fabids</taxon>
        <taxon>Malpighiales</taxon>
        <taxon>Salicaceae</taxon>
        <taxon>Saliceae</taxon>
        <taxon>Salix</taxon>
    </lineage>
</organism>
<reference evidence="2" key="2">
    <citation type="journal article" date="2023" name="Int. J. Mol. Sci.">
        <title>De Novo Assembly and Annotation of 11 Diverse Shrub Willow (Salix) Genomes Reveals Novel Gene Organization in Sex-Linked Regions.</title>
        <authorList>
            <person name="Hyden B."/>
            <person name="Feng K."/>
            <person name="Yates T.B."/>
            <person name="Jawdy S."/>
            <person name="Cereghino C."/>
            <person name="Smart L.B."/>
            <person name="Muchero W."/>
        </authorList>
    </citation>
    <scope>NUCLEOTIDE SEQUENCE [LARGE SCALE GENOMIC DNA]</scope>
    <source>
        <tissue evidence="2">Shoot tip</tissue>
    </source>
</reference>
<dbReference type="PANTHER" id="PTHR31286:SF99">
    <property type="entry name" value="DUF4283 DOMAIN-CONTAINING PROTEIN"/>
    <property type="match status" value="1"/>
</dbReference>
<dbReference type="PANTHER" id="PTHR31286">
    <property type="entry name" value="GLYCINE-RICH CELL WALL STRUCTURAL PROTEIN 1.8-LIKE"/>
    <property type="match status" value="1"/>
</dbReference>
<protein>
    <submittedName>
        <fullName evidence="2">GLYCINE-RICH CELL WALL STRUCTURAL PROTEIN 1.8-LIKE</fullName>
    </submittedName>
</protein>
<accession>A0A9Q0NMR1</accession>
<dbReference type="InterPro" id="IPR040256">
    <property type="entry name" value="At4g02000-like"/>
</dbReference>
<keyword evidence="3" id="KW-1185">Reference proteome</keyword>
<dbReference type="Proteomes" id="UP001151529">
    <property type="component" value="Chromosome 12"/>
</dbReference>
<evidence type="ECO:0000313" key="3">
    <source>
        <dbReference type="Proteomes" id="UP001151529"/>
    </source>
</evidence>
<reference evidence="2" key="1">
    <citation type="submission" date="2022-11" db="EMBL/GenBank/DDBJ databases">
        <authorList>
            <person name="Hyden B.L."/>
            <person name="Feng K."/>
            <person name="Yates T."/>
            <person name="Jawdy S."/>
            <person name="Smart L.B."/>
            <person name="Muchero W."/>
        </authorList>
    </citation>
    <scope>NUCLEOTIDE SEQUENCE</scope>
    <source>
        <tissue evidence="2">Shoot tip</tissue>
    </source>
</reference>